<evidence type="ECO:0000256" key="14">
    <source>
        <dbReference type="ARBA" id="ARBA00030904"/>
    </source>
</evidence>
<evidence type="ECO:0000256" key="2">
    <source>
        <dbReference type="ARBA" id="ARBA00004496"/>
    </source>
</evidence>
<dbReference type="Pfam" id="PF01588">
    <property type="entry name" value="tRNA_bind"/>
    <property type="match status" value="1"/>
</dbReference>
<proteinExistence type="predicted"/>
<dbReference type="GO" id="GO:0000049">
    <property type="term" value="F:tRNA binding"/>
    <property type="evidence" value="ECO:0007669"/>
    <property type="project" value="UniProtKB-UniRule"/>
</dbReference>
<name>A0A1F5ELI8_9BACT</name>
<keyword evidence="10" id="KW-0067">ATP-binding</keyword>
<dbReference type="PANTHER" id="PTHR11586">
    <property type="entry name" value="TRNA-AMINOACYLATION COFACTOR ARC1 FAMILY MEMBER"/>
    <property type="match status" value="1"/>
</dbReference>
<evidence type="ECO:0000259" key="17">
    <source>
        <dbReference type="PROSITE" id="PS50886"/>
    </source>
</evidence>
<evidence type="ECO:0000313" key="18">
    <source>
        <dbReference type="EMBL" id="OGD68084.1"/>
    </source>
</evidence>
<evidence type="ECO:0000256" key="9">
    <source>
        <dbReference type="ARBA" id="ARBA00022741"/>
    </source>
</evidence>
<dbReference type="PROSITE" id="PS50886">
    <property type="entry name" value="TRBD"/>
    <property type="match status" value="1"/>
</dbReference>
<keyword evidence="9" id="KW-0547">Nucleotide-binding</keyword>
<reference evidence="18 19" key="1">
    <citation type="journal article" date="2016" name="Nat. Commun.">
        <title>Thousands of microbial genomes shed light on interconnected biogeochemical processes in an aquifer system.</title>
        <authorList>
            <person name="Anantharaman K."/>
            <person name="Brown C.T."/>
            <person name="Hug L.A."/>
            <person name="Sharon I."/>
            <person name="Castelle C.J."/>
            <person name="Probst A.J."/>
            <person name="Thomas B.C."/>
            <person name="Singh A."/>
            <person name="Wilkins M.J."/>
            <person name="Karaoz U."/>
            <person name="Brodie E.L."/>
            <person name="Williams K.H."/>
            <person name="Hubbard S.S."/>
            <person name="Banfield J.F."/>
        </authorList>
    </citation>
    <scope>NUCLEOTIDE SEQUENCE [LARGE SCALE GENOMIC DNA]</scope>
</reference>
<dbReference type="SUPFAM" id="SSF50249">
    <property type="entry name" value="Nucleic acid-binding proteins"/>
    <property type="match status" value="1"/>
</dbReference>
<organism evidence="18 19">
    <name type="scientific">Candidatus Campbellbacteria bacterium RIFCSPHIGHO2_12_FULL_35_10</name>
    <dbReference type="NCBI Taxonomy" id="1797578"/>
    <lineage>
        <taxon>Bacteria</taxon>
        <taxon>Candidatus Campbelliibacteriota</taxon>
    </lineage>
</organism>
<evidence type="ECO:0000256" key="3">
    <source>
        <dbReference type="ARBA" id="ARBA00011738"/>
    </source>
</evidence>
<dbReference type="CDD" id="cd02800">
    <property type="entry name" value="tRNA_bind_EcMetRS_like"/>
    <property type="match status" value="1"/>
</dbReference>
<feature type="domain" description="TRNA-binding" evidence="17">
    <location>
        <begin position="6"/>
        <end position="108"/>
    </location>
</feature>
<evidence type="ECO:0000256" key="4">
    <source>
        <dbReference type="ARBA" id="ARBA00012838"/>
    </source>
</evidence>
<dbReference type="Proteomes" id="UP000185891">
    <property type="component" value="Unassembled WGS sequence"/>
</dbReference>
<dbReference type="GO" id="GO:0005737">
    <property type="term" value="C:cytoplasm"/>
    <property type="evidence" value="ECO:0007669"/>
    <property type="project" value="UniProtKB-SubCell"/>
</dbReference>
<comment type="caution">
    <text evidence="18">The sequence shown here is derived from an EMBL/GenBank/DDBJ whole genome shotgun (WGS) entry which is preliminary data.</text>
</comment>
<dbReference type="InterPro" id="IPR051270">
    <property type="entry name" value="Tyrosine-tRNA_ligase_regulator"/>
</dbReference>
<evidence type="ECO:0000256" key="15">
    <source>
        <dbReference type="ARBA" id="ARBA00047364"/>
    </source>
</evidence>
<keyword evidence="12" id="KW-0648">Protein biosynthesis</keyword>
<keyword evidence="11 16" id="KW-0694">RNA-binding</keyword>
<evidence type="ECO:0000256" key="8">
    <source>
        <dbReference type="ARBA" id="ARBA00022598"/>
    </source>
</evidence>
<evidence type="ECO:0000256" key="1">
    <source>
        <dbReference type="ARBA" id="ARBA00003314"/>
    </source>
</evidence>
<evidence type="ECO:0000256" key="5">
    <source>
        <dbReference type="ARBA" id="ARBA00018753"/>
    </source>
</evidence>
<dbReference type="InterPro" id="IPR004495">
    <property type="entry name" value="Met-tRNA-synth_bsu_C"/>
</dbReference>
<dbReference type="InterPro" id="IPR002547">
    <property type="entry name" value="tRNA-bd_dom"/>
</dbReference>
<dbReference type="Gene3D" id="2.40.50.140">
    <property type="entry name" value="Nucleic acid-binding proteins"/>
    <property type="match status" value="1"/>
</dbReference>
<comment type="subcellular location">
    <subcellularLocation>
        <location evidence="2">Cytoplasm</location>
    </subcellularLocation>
</comment>
<keyword evidence="6" id="KW-0963">Cytoplasm</keyword>
<dbReference type="InterPro" id="IPR012340">
    <property type="entry name" value="NA-bd_OB-fold"/>
</dbReference>
<evidence type="ECO:0000256" key="7">
    <source>
        <dbReference type="ARBA" id="ARBA00022555"/>
    </source>
</evidence>
<accession>A0A1F5ELI8</accession>
<dbReference type="GO" id="GO:0005524">
    <property type="term" value="F:ATP binding"/>
    <property type="evidence" value="ECO:0007669"/>
    <property type="project" value="UniProtKB-KW"/>
</dbReference>
<dbReference type="EMBL" id="MFAA01000043">
    <property type="protein sequence ID" value="OGD68084.1"/>
    <property type="molecule type" value="Genomic_DNA"/>
</dbReference>
<dbReference type="GO" id="GO:0006431">
    <property type="term" value="P:methionyl-tRNA aminoacylation"/>
    <property type="evidence" value="ECO:0007669"/>
    <property type="project" value="InterPro"/>
</dbReference>
<comment type="catalytic activity">
    <reaction evidence="15">
        <text>tRNA(Met) + L-methionine + ATP = L-methionyl-tRNA(Met) + AMP + diphosphate</text>
        <dbReference type="Rhea" id="RHEA:13481"/>
        <dbReference type="Rhea" id="RHEA-COMP:9667"/>
        <dbReference type="Rhea" id="RHEA-COMP:9698"/>
        <dbReference type="ChEBI" id="CHEBI:30616"/>
        <dbReference type="ChEBI" id="CHEBI:33019"/>
        <dbReference type="ChEBI" id="CHEBI:57844"/>
        <dbReference type="ChEBI" id="CHEBI:78442"/>
        <dbReference type="ChEBI" id="CHEBI:78530"/>
        <dbReference type="ChEBI" id="CHEBI:456215"/>
        <dbReference type="EC" id="6.1.1.10"/>
    </reaction>
</comment>
<evidence type="ECO:0000256" key="16">
    <source>
        <dbReference type="PROSITE-ProRule" id="PRU00209"/>
    </source>
</evidence>
<evidence type="ECO:0000313" key="19">
    <source>
        <dbReference type="Proteomes" id="UP000185891"/>
    </source>
</evidence>
<evidence type="ECO:0000256" key="12">
    <source>
        <dbReference type="ARBA" id="ARBA00022917"/>
    </source>
</evidence>
<keyword evidence="7 16" id="KW-0820">tRNA-binding</keyword>
<dbReference type="FunFam" id="2.40.50.140:FF:000042">
    <property type="entry name" value="Methionine--tRNA ligase"/>
    <property type="match status" value="1"/>
</dbReference>
<evidence type="ECO:0000256" key="10">
    <source>
        <dbReference type="ARBA" id="ARBA00022840"/>
    </source>
</evidence>
<sequence>MINIDDFAKLEIKVGEIKTAEKVEGSDRLLVFNVDLGEEKERQIISGVAEHFSDPNYLIGKQVLVVANLETRKIRGIESQGMILYTSDDEIFTTLGPGQKIKNGSLVK</sequence>
<evidence type="ECO:0000256" key="6">
    <source>
        <dbReference type="ARBA" id="ARBA00022490"/>
    </source>
</evidence>
<evidence type="ECO:0000256" key="11">
    <source>
        <dbReference type="ARBA" id="ARBA00022884"/>
    </source>
</evidence>
<gene>
    <name evidence="18" type="ORF">A3E89_00770</name>
</gene>
<keyword evidence="13" id="KW-0030">Aminoacyl-tRNA synthetase</keyword>
<dbReference type="EC" id="6.1.1.10" evidence="4"/>
<evidence type="ECO:0000256" key="13">
    <source>
        <dbReference type="ARBA" id="ARBA00023146"/>
    </source>
</evidence>
<keyword evidence="8 18" id="KW-0436">Ligase</keyword>
<dbReference type="PANTHER" id="PTHR11586:SF37">
    <property type="entry name" value="TRNA-BINDING DOMAIN-CONTAINING PROTEIN"/>
    <property type="match status" value="1"/>
</dbReference>
<comment type="function">
    <text evidence="1">Is required not only for elongation of protein synthesis but also for the initiation of all mRNA translation through initiator tRNA(fMet) aminoacylation.</text>
</comment>
<protein>
    <recommendedName>
        <fullName evidence="5">Methionine--tRNA ligase</fullName>
        <ecNumber evidence="4">6.1.1.10</ecNumber>
    </recommendedName>
    <alternativeName>
        <fullName evidence="14">Methionyl-tRNA synthetase</fullName>
    </alternativeName>
</protein>
<dbReference type="GO" id="GO:0004825">
    <property type="term" value="F:methionine-tRNA ligase activity"/>
    <property type="evidence" value="ECO:0007669"/>
    <property type="project" value="UniProtKB-EC"/>
</dbReference>
<comment type="subunit">
    <text evidence="3">Homodimer.</text>
</comment>
<dbReference type="NCBIfam" id="TIGR00399">
    <property type="entry name" value="metG_C_term"/>
    <property type="match status" value="1"/>
</dbReference>
<dbReference type="AlphaFoldDB" id="A0A1F5ELI8"/>